<sequence>MASDGYNRHPECERLSIMSPLSNLWSSLLGIFFPFYKIYQSSSGPVPTLSVVRPRRIVRLPPEILDDIFLFHIVHLFGGLQCGTVREYRIRQKQFMHDVCRVARCSKQFSQIIEGSLRRVWASCLGNPSSETTGSQPAQGVWIITADAKSLPIDFNLAVYKRLEIASLNYHGGVEWSQTQQCFRRFRCITSYPRSLRQLEILRSHTPEEEVVRLVSDCCPGLTELRLVRCTMFNDPKCWYWRAHTSHHDHDYMKSYEIPDVIDYANRMAHLLRGLPQLEALHIGHYLITVDAVSTHRFDAVHKSYHPITDRASHVDGARIFNPLQFAARMNLEDDGPPINCNTIRLADRDLWSTSCRECERQFASPIEVAERLASGILAAHIGTLKHASFANFLSERRIRPSSWLVERLQYNGDLCYVWTEDPGRPRPRISQELVRVNDRWEPPTNMNLPN</sequence>
<organism evidence="1 2">
    <name type="scientific">Thanatephorus cucumeris (strain AG1-IB / isolate 7/3/14)</name>
    <name type="common">Lettuce bottom rot fungus</name>
    <name type="synonym">Rhizoctonia solani</name>
    <dbReference type="NCBI Taxonomy" id="1108050"/>
    <lineage>
        <taxon>Eukaryota</taxon>
        <taxon>Fungi</taxon>
        <taxon>Dikarya</taxon>
        <taxon>Basidiomycota</taxon>
        <taxon>Agaricomycotina</taxon>
        <taxon>Agaricomycetes</taxon>
        <taxon>Cantharellales</taxon>
        <taxon>Ceratobasidiaceae</taxon>
        <taxon>Rhizoctonia</taxon>
        <taxon>Rhizoctonia solani AG-1</taxon>
    </lineage>
</organism>
<gene>
    <name evidence="1" type="ORF">RSOLAG1IB_05625</name>
</gene>
<keyword evidence="2" id="KW-1185">Reference proteome</keyword>
<dbReference type="EMBL" id="LN679108">
    <property type="protein sequence ID" value="CEL63861.1"/>
    <property type="molecule type" value="Genomic_DNA"/>
</dbReference>
<dbReference type="OrthoDB" id="3216799at2759"/>
<protein>
    <submittedName>
        <fullName evidence="1">Uncharacterized protein</fullName>
    </submittedName>
</protein>
<name>A0A0B7G0U7_THACB</name>
<dbReference type="AlphaFoldDB" id="A0A0B7G0U7"/>
<proteinExistence type="predicted"/>
<evidence type="ECO:0000313" key="2">
    <source>
        <dbReference type="Proteomes" id="UP000059188"/>
    </source>
</evidence>
<dbReference type="Proteomes" id="UP000059188">
    <property type="component" value="Unassembled WGS sequence"/>
</dbReference>
<accession>A0A0B7G0U7</accession>
<reference evidence="1 2" key="1">
    <citation type="submission" date="2014-11" db="EMBL/GenBank/DDBJ databases">
        <authorList>
            <person name="Wibberg Daniel"/>
        </authorList>
    </citation>
    <scope>NUCLEOTIDE SEQUENCE [LARGE SCALE GENOMIC DNA]</scope>
    <source>
        <strain evidence="1">Rhizoctonia solani AG1-IB 7/3/14</strain>
    </source>
</reference>
<evidence type="ECO:0000313" key="1">
    <source>
        <dbReference type="EMBL" id="CEL63861.1"/>
    </source>
</evidence>
<dbReference type="STRING" id="1108050.A0A0B7G0U7"/>